<comment type="caution">
    <text evidence="1">The sequence shown here is derived from an EMBL/GenBank/DDBJ whole genome shotgun (WGS) entry which is preliminary data.</text>
</comment>
<protein>
    <submittedName>
        <fullName evidence="1">DUF2508 family protein</fullName>
    </submittedName>
</protein>
<dbReference type="OrthoDB" id="2166610at2"/>
<reference evidence="1 2" key="1">
    <citation type="submission" date="2019-04" db="EMBL/GenBank/DDBJ databases">
        <title>Bacillus caeni sp. nov., a bacterium isolated from mangrove sediment.</title>
        <authorList>
            <person name="Huang H."/>
            <person name="Mo K."/>
            <person name="Hu Y."/>
        </authorList>
    </citation>
    <scope>NUCLEOTIDE SEQUENCE [LARGE SCALE GENOMIC DNA]</scope>
    <source>
        <strain evidence="1 2">HB172195</strain>
    </source>
</reference>
<gene>
    <name evidence="1" type="ORF">FCL54_22750</name>
</gene>
<proteinExistence type="predicted"/>
<dbReference type="RefSeq" id="WP_138129593.1">
    <property type="nucleotide sequence ID" value="NZ_SWLG01000032.1"/>
</dbReference>
<dbReference type="EMBL" id="SWLG01000032">
    <property type="protein sequence ID" value="TLS35019.1"/>
    <property type="molecule type" value="Genomic_DNA"/>
</dbReference>
<keyword evidence="2" id="KW-1185">Reference proteome</keyword>
<name>A0A5R9EWI9_9BACL</name>
<dbReference type="InterPro" id="IPR019644">
    <property type="entry name" value="DUF2508"/>
</dbReference>
<organism evidence="1 2">
    <name type="scientific">Exobacillus caeni</name>
    <dbReference type="NCBI Taxonomy" id="2574798"/>
    <lineage>
        <taxon>Bacteria</taxon>
        <taxon>Bacillati</taxon>
        <taxon>Bacillota</taxon>
        <taxon>Bacilli</taxon>
        <taxon>Bacillales</taxon>
        <taxon>Guptibacillaceae</taxon>
        <taxon>Exobacillus</taxon>
    </lineage>
</organism>
<sequence length="74" mass="8912">MLFKRKGYLRKEADERLMATLEDLKIQWMRQKEIVAKSMEPPDTVLYQLKLAEAKYFFLLKEAKERRVRAEGFS</sequence>
<evidence type="ECO:0000313" key="1">
    <source>
        <dbReference type="EMBL" id="TLS35019.1"/>
    </source>
</evidence>
<accession>A0A5R9EWI9</accession>
<dbReference type="AlphaFoldDB" id="A0A5R9EWI9"/>
<dbReference type="Proteomes" id="UP000308230">
    <property type="component" value="Unassembled WGS sequence"/>
</dbReference>
<evidence type="ECO:0000313" key="2">
    <source>
        <dbReference type="Proteomes" id="UP000308230"/>
    </source>
</evidence>
<dbReference type="Pfam" id="PF10704">
    <property type="entry name" value="DUF2508"/>
    <property type="match status" value="1"/>
</dbReference>